<dbReference type="SUPFAM" id="SSF158397">
    <property type="entry name" value="TM1646-like"/>
    <property type="match status" value="1"/>
</dbReference>
<protein>
    <submittedName>
        <fullName evidence="2">YaaR family protein</fullName>
    </submittedName>
</protein>
<reference evidence="2" key="1">
    <citation type="submission" date="2021-09" db="EMBL/GenBank/DDBJ databases">
        <title>Genome analysis of Fictibacillus sp. KIGAM418 isolated from marine sediment.</title>
        <authorList>
            <person name="Seo M.-J."/>
            <person name="Cho E.-S."/>
            <person name="Hwang C.Y."/>
        </authorList>
    </citation>
    <scope>NUCLEOTIDE SEQUENCE</scope>
    <source>
        <strain evidence="2">KIGAM418</strain>
    </source>
</reference>
<dbReference type="Proteomes" id="UP001139011">
    <property type="component" value="Unassembled WGS sequence"/>
</dbReference>
<accession>A0A9X1X851</accession>
<feature type="region of interest" description="Disordered" evidence="1">
    <location>
        <begin position="1"/>
        <end position="26"/>
    </location>
</feature>
<name>A0A9X1X851_9BACL</name>
<comment type="caution">
    <text evidence="2">The sequence shown here is derived from an EMBL/GenBank/DDBJ whole genome shotgun (WGS) entry which is preliminary data.</text>
</comment>
<dbReference type="InterPro" id="IPR024042">
    <property type="entry name" value="TM1646-like_dom_sf"/>
</dbReference>
<dbReference type="AlphaFoldDB" id="A0A9X1X851"/>
<evidence type="ECO:0000313" key="2">
    <source>
        <dbReference type="EMBL" id="MCK6255105.1"/>
    </source>
</evidence>
<evidence type="ECO:0000313" key="3">
    <source>
        <dbReference type="Proteomes" id="UP001139011"/>
    </source>
</evidence>
<feature type="compositionally biased region" description="Basic and acidic residues" evidence="1">
    <location>
        <begin position="9"/>
        <end position="20"/>
    </location>
</feature>
<gene>
    <name evidence="2" type="ORF">LCY76_00245</name>
</gene>
<dbReference type="EMBL" id="JAIWJX010000002">
    <property type="protein sequence ID" value="MCK6255105.1"/>
    <property type="molecule type" value="Genomic_DNA"/>
</dbReference>
<proteinExistence type="predicted"/>
<dbReference type="Gene3D" id="1.20.120.490">
    <property type="entry name" value="Hypothetical protein TM1646-like domain"/>
    <property type="match status" value="1"/>
</dbReference>
<sequence length="146" mass="16729">MKIGQDPRPLIDTKQKEGKLSGKSGHAFGEAVTSHQEKLQSDQLGTLFKDVEKQGQRLAQYQTMRDFNQYKQLVQRFVKEAVDFGMNLKQSRGWNSQGRQQTTRLVQEVDTKLLEMTDLMLKKEEKSIGLLDKIGEVKGLLINLYT</sequence>
<keyword evidence="3" id="KW-1185">Reference proteome</keyword>
<evidence type="ECO:0000256" key="1">
    <source>
        <dbReference type="SAM" id="MobiDB-lite"/>
    </source>
</evidence>
<dbReference type="InterPro" id="IPR005585">
    <property type="entry name" value="DUF327"/>
</dbReference>
<organism evidence="2 3">
    <name type="scientific">Fictibacillus marinisediminis</name>
    <dbReference type="NCBI Taxonomy" id="2878389"/>
    <lineage>
        <taxon>Bacteria</taxon>
        <taxon>Bacillati</taxon>
        <taxon>Bacillota</taxon>
        <taxon>Bacilli</taxon>
        <taxon>Bacillales</taxon>
        <taxon>Fictibacillaceae</taxon>
        <taxon>Fictibacillus</taxon>
    </lineage>
</organism>
<dbReference type="Pfam" id="PF03885">
    <property type="entry name" value="DUF327"/>
    <property type="match status" value="1"/>
</dbReference>
<dbReference type="RefSeq" id="WP_091010633.1">
    <property type="nucleotide sequence ID" value="NZ_JAIWJX010000002.1"/>
</dbReference>